<dbReference type="AlphaFoldDB" id="A0A397UBI1"/>
<feature type="domain" description="Restriction endonuclease type IV Mrr" evidence="4">
    <location>
        <begin position="16"/>
        <end position="79"/>
    </location>
</feature>
<evidence type="ECO:0000313" key="6">
    <source>
        <dbReference type="Proteomes" id="UP000266673"/>
    </source>
</evidence>
<dbReference type="PANTHER" id="PTHR28133:SF1">
    <property type="entry name" value="REQUIRED FOR RESPIRATORY GROWTH PROTEIN 7, MITOCHONDRIAL"/>
    <property type="match status" value="1"/>
</dbReference>
<dbReference type="GO" id="GO:0005739">
    <property type="term" value="C:mitochondrion"/>
    <property type="evidence" value="ECO:0007669"/>
    <property type="project" value="UniProtKB-SubCell"/>
</dbReference>
<dbReference type="InterPro" id="IPR011856">
    <property type="entry name" value="tRNA_endonuc-like_dom_sf"/>
</dbReference>
<dbReference type="Pfam" id="PF04471">
    <property type="entry name" value="Mrr_cat"/>
    <property type="match status" value="1"/>
</dbReference>
<name>A0A397UBI1_9GLOM</name>
<evidence type="ECO:0000259" key="4">
    <source>
        <dbReference type="Pfam" id="PF04471"/>
    </source>
</evidence>
<proteinExistence type="predicted"/>
<dbReference type="PANTHER" id="PTHR28133">
    <property type="entry name" value="REQUIRED FOR RESPIRATORY GROWTH PROTEIN 7, MITOCHONDRIAL"/>
    <property type="match status" value="1"/>
</dbReference>
<evidence type="ECO:0000313" key="5">
    <source>
        <dbReference type="EMBL" id="RIB07640.1"/>
    </source>
</evidence>
<dbReference type="GO" id="GO:0004519">
    <property type="term" value="F:endonuclease activity"/>
    <property type="evidence" value="ECO:0007669"/>
    <property type="project" value="InterPro"/>
</dbReference>
<keyword evidence="6" id="KW-1185">Reference proteome</keyword>
<reference evidence="5 6" key="1">
    <citation type="submission" date="2018-06" db="EMBL/GenBank/DDBJ databases">
        <title>Comparative genomics reveals the genomic features of Rhizophagus irregularis, R. cerebriforme, R. diaphanum and Gigaspora rosea, and their symbiotic lifestyle signature.</title>
        <authorList>
            <person name="Morin E."/>
            <person name="San Clemente H."/>
            <person name="Chen E.C.H."/>
            <person name="De La Providencia I."/>
            <person name="Hainaut M."/>
            <person name="Kuo A."/>
            <person name="Kohler A."/>
            <person name="Murat C."/>
            <person name="Tang N."/>
            <person name="Roy S."/>
            <person name="Loubradou J."/>
            <person name="Henrissat B."/>
            <person name="Grigoriev I.V."/>
            <person name="Corradi N."/>
            <person name="Roux C."/>
            <person name="Martin F.M."/>
        </authorList>
    </citation>
    <scope>NUCLEOTIDE SEQUENCE [LARGE SCALE GENOMIC DNA]</scope>
    <source>
        <strain evidence="5 6">DAOM 194757</strain>
    </source>
</reference>
<dbReference type="Proteomes" id="UP000266673">
    <property type="component" value="Unassembled WGS sequence"/>
</dbReference>
<protein>
    <recommendedName>
        <fullName evidence="4">Restriction endonuclease type IV Mrr domain-containing protein</fullName>
    </recommendedName>
</protein>
<evidence type="ECO:0000256" key="3">
    <source>
        <dbReference type="SAM" id="Phobius"/>
    </source>
</evidence>
<dbReference type="EMBL" id="QKWP01001624">
    <property type="protein sequence ID" value="RIB07640.1"/>
    <property type="molecule type" value="Genomic_DNA"/>
</dbReference>
<keyword evidence="3" id="KW-0812">Transmembrane</keyword>
<comment type="caution">
    <text evidence="5">The sequence shown here is derived from an EMBL/GenBank/DDBJ whole genome shotgun (WGS) entry which is preliminary data.</text>
</comment>
<dbReference type="InterPro" id="IPR011335">
    <property type="entry name" value="Restrct_endonuc-II-like"/>
</dbReference>
<dbReference type="Gene3D" id="3.40.1350.10">
    <property type="match status" value="1"/>
</dbReference>
<dbReference type="GO" id="GO:0003677">
    <property type="term" value="F:DNA binding"/>
    <property type="evidence" value="ECO:0007669"/>
    <property type="project" value="InterPro"/>
</dbReference>
<comment type="subcellular location">
    <subcellularLocation>
        <location evidence="1">Mitochondrion</location>
    </subcellularLocation>
</comment>
<dbReference type="SUPFAM" id="SSF52980">
    <property type="entry name" value="Restriction endonuclease-like"/>
    <property type="match status" value="1"/>
</dbReference>
<feature type="transmembrane region" description="Helical" evidence="3">
    <location>
        <begin position="78"/>
        <end position="100"/>
    </location>
</feature>
<sequence length="102" mass="11442">MTESVVVAVVINHSSNMKGKMFEVDVVELLKCLGLNPIRVGGHSDGGVDIICEVKGNTVLFQCKNWGDQIGPSVVRELTIGIVVNFCVLYFILFYFYYFLYQ</sequence>
<dbReference type="OrthoDB" id="2379708at2759"/>
<dbReference type="GO" id="GO:0006302">
    <property type="term" value="P:double-strand break repair"/>
    <property type="evidence" value="ECO:0007669"/>
    <property type="project" value="UniProtKB-ARBA"/>
</dbReference>
<accession>A0A397UBI1</accession>
<keyword evidence="3" id="KW-0472">Membrane</keyword>
<evidence type="ECO:0000256" key="1">
    <source>
        <dbReference type="ARBA" id="ARBA00004173"/>
    </source>
</evidence>
<dbReference type="GO" id="GO:0009307">
    <property type="term" value="P:DNA restriction-modification system"/>
    <property type="evidence" value="ECO:0007669"/>
    <property type="project" value="InterPro"/>
</dbReference>
<gene>
    <name evidence="5" type="ORF">C2G38_2113182</name>
</gene>
<dbReference type="InterPro" id="IPR007560">
    <property type="entry name" value="Restrct_endonuc_IV_Mrr"/>
</dbReference>
<dbReference type="InterPro" id="IPR018828">
    <property type="entry name" value="RRG7"/>
</dbReference>
<keyword evidence="3" id="KW-1133">Transmembrane helix</keyword>
<keyword evidence="2" id="KW-0496">Mitochondrion</keyword>
<organism evidence="5 6">
    <name type="scientific">Gigaspora rosea</name>
    <dbReference type="NCBI Taxonomy" id="44941"/>
    <lineage>
        <taxon>Eukaryota</taxon>
        <taxon>Fungi</taxon>
        <taxon>Fungi incertae sedis</taxon>
        <taxon>Mucoromycota</taxon>
        <taxon>Glomeromycotina</taxon>
        <taxon>Glomeromycetes</taxon>
        <taxon>Diversisporales</taxon>
        <taxon>Gigasporaceae</taxon>
        <taxon>Gigaspora</taxon>
    </lineage>
</organism>
<evidence type="ECO:0000256" key="2">
    <source>
        <dbReference type="ARBA" id="ARBA00023128"/>
    </source>
</evidence>